<sequence length="687" mass="73308">MTSPNSWESLQVSWELSCFCLWFDPGREGATPEKPPAEKPPGNTCAASSPGAQRGGLARREALLPLWCLPGEAVPGRILSILSSRLSVPRIQSTPCTTMTGLLKRKFDQLDEDDSSLCSSSSSVSSSGCHSRSCSPNSSVSPAWDSDEEGPWDQMPLPGRDFCGPQSFTPLSILKRAPRKRPGRVAFDGITVFYFPRCQGFTSVPSRGGCTLGMAPHHSACRRFSLAEFTQEQARARHEKLRLRLKEEKLEVLQWKLAEAGVPETEASPPLTVDAIDDASVEEDLAVAVAGGRLEEMTFLQPYPARQRRALLRAAGVRRIDREEKRELQALRRSREDCGCRCDRVCDPETCSCSLAGIKCQMDHTAFPCGCCREGCENPKGRVEFNQARVQTHFIHTLTRLQLEQGAESLGELEAPAPGGPLSPDEPVLAPTFPLAKPPVSSELGDNSCSSDMTDSSTASGTSEAPDGPTHPALPGPGFPPSVDDDSLARILSFSDSDLGGEEEEEEEGGVGSLDNLSCFHPADIFGTGDPGGLASWTHSCYSSSLTSSILDENANLDASCFLNSGLEGLGEGSLPGTSGLPSTDAGQSSSVDLSLSSCDSFELLQALPDYSLGPYSTSRKVSDSLDNLEAPHFLLPAFSPPGDASTCFLESIMGLSEPAAEALAPFTDSQLFEDAAPASLVEPVPV</sequence>
<dbReference type="GO" id="GO:0001228">
    <property type="term" value="F:DNA-binding transcription activator activity, RNA polymerase II-specific"/>
    <property type="evidence" value="ECO:0007669"/>
    <property type="project" value="Ensembl"/>
</dbReference>
<dbReference type="GO" id="GO:0006357">
    <property type="term" value="P:regulation of transcription by RNA polymerase II"/>
    <property type="evidence" value="ECO:0000318"/>
    <property type="project" value="GO_Central"/>
</dbReference>
<feature type="region of interest" description="Disordered" evidence="9">
    <location>
        <begin position="30"/>
        <end position="53"/>
    </location>
</feature>
<keyword evidence="7" id="KW-0804">Transcription</keyword>
<dbReference type="GO" id="GO:0048705">
    <property type="term" value="P:skeletal system morphogenesis"/>
    <property type="evidence" value="ECO:0007669"/>
    <property type="project" value="Ensembl"/>
</dbReference>
<keyword evidence="4" id="KW-0805">Transcription regulation</keyword>
<dbReference type="PANTHER" id="PTHR13580">
    <property type="entry name" value="TGF-BETA INDUCED APOPTOSIS PROTEIN"/>
    <property type="match status" value="1"/>
</dbReference>
<reference evidence="11 12" key="1">
    <citation type="journal article" date="2009" name="Science">
        <title>Genome sequence, comparative analysis, and population genetics of the domestic horse.</title>
        <authorList>
            <consortium name="Broad Institute Genome Sequencing Platform"/>
            <consortium name="Broad Institute Whole Genome Assembly Team"/>
            <person name="Wade C.M."/>
            <person name="Giulotto E."/>
            <person name="Sigurdsson S."/>
            <person name="Zoli M."/>
            <person name="Gnerre S."/>
            <person name="Imsland F."/>
            <person name="Lear T.L."/>
            <person name="Adelson D.L."/>
            <person name="Bailey E."/>
            <person name="Bellone R.R."/>
            <person name="Bloecker H."/>
            <person name="Distl O."/>
            <person name="Edgar R.C."/>
            <person name="Garber M."/>
            <person name="Leeb T."/>
            <person name="Mauceli E."/>
            <person name="MacLeod J.N."/>
            <person name="Penedo M.C.T."/>
            <person name="Raison J.M."/>
            <person name="Sharpe T."/>
            <person name="Vogel J."/>
            <person name="Andersson L."/>
            <person name="Antczak D.F."/>
            <person name="Biagi T."/>
            <person name="Binns M.M."/>
            <person name="Chowdhary B.P."/>
            <person name="Coleman S.J."/>
            <person name="Della Valle G."/>
            <person name="Fryc S."/>
            <person name="Guerin G."/>
            <person name="Hasegawa T."/>
            <person name="Hill E.W."/>
            <person name="Jurka J."/>
            <person name="Kiialainen A."/>
            <person name="Lindgren G."/>
            <person name="Liu J."/>
            <person name="Magnani E."/>
            <person name="Mickelson J.R."/>
            <person name="Murray J."/>
            <person name="Nergadze S.G."/>
            <person name="Onofrio R."/>
            <person name="Pedroni S."/>
            <person name="Piras M.F."/>
            <person name="Raudsepp T."/>
            <person name="Rocchi M."/>
            <person name="Roeed K.H."/>
            <person name="Ryder O.A."/>
            <person name="Searle S."/>
            <person name="Skow L."/>
            <person name="Swinburne J.E."/>
            <person name="Syvaenen A.C."/>
            <person name="Tozaki T."/>
            <person name="Valberg S.J."/>
            <person name="Vaudin M."/>
            <person name="White J.R."/>
            <person name="Zody M.C."/>
            <person name="Lander E.S."/>
            <person name="Lindblad-Toh K."/>
        </authorList>
    </citation>
    <scope>NUCLEOTIDE SEQUENCE [LARGE SCALE GENOMIC DNA]</scope>
    <source>
        <strain evidence="11 12">Thoroughbred</strain>
    </source>
</reference>
<dbReference type="Ensembl" id="ENSECAT00000087329.1">
    <property type="protein sequence ID" value="ENSECAP00000068358.1"/>
    <property type="gene ID" value="ENSECAG00000000763.4"/>
</dbReference>
<dbReference type="PANTHER" id="PTHR13580:SF10">
    <property type="entry name" value="CYSTEINE_SERINE-RICH NUCLEAR PROTEIN 1"/>
    <property type="match status" value="1"/>
</dbReference>
<organism evidence="11 12">
    <name type="scientific">Equus caballus</name>
    <name type="common">Horse</name>
    <dbReference type="NCBI Taxonomy" id="9796"/>
    <lineage>
        <taxon>Eukaryota</taxon>
        <taxon>Metazoa</taxon>
        <taxon>Chordata</taxon>
        <taxon>Craniata</taxon>
        <taxon>Vertebrata</taxon>
        <taxon>Euteleostomi</taxon>
        <taxon>Mammalia</taxon>
        <taxon>Eutheria</taxon>
        <taxon>Laurasiatheria</taxon>
        <taxon>Perissodactyla</taxon>
        <taxon>Equidae</taxon>
        <taxon>Equus</taxon>
    </lineage>
</organism>
<dbReference type="InterPro" id="IPR031972">
    <property type="entry name" value="CSRNP_N"/>
</dbReference>
<dbReference type="AlphaFoldDB" id="A0A9L0S2J1"/>
<evidence type="ECO:0000256" key="9">
    <source>
        <dbReference type="SAM" id="MobiDB-lite"/>
    </source>
</evidence>
<dbReference type="InterPro" id="IPR023260">
    <property type="entry name" value="Cys/Ser-rich_nuc_prot"/>
</dbReference>
<dbReference type="GO" id="GO:0048008">
    <property type="term" value="P:platelet-derived growth factor receptor signaling pathway"/>
    <property type="evidence" value="ECO:0007669"/>
    <property type="project" value="Ensembl"/>
</dbReference>
<feature type="compositionally biased region" description="Polar residues" evidence="9">
    <location>
        <begin position="444"/>
        <end position="463"/>
    </location>
</feature>
<feature type="domain" description="Cysteine/serine-rich nuclear protein N-terminal" evidence="10">
    <location>
        <begin position="182"/>
        <end position="405"/>
    </location>
</feature>
<evidence type="ECO:0000256" key="1">
    <source>
        <dbReference type="ARBA" id="ARBA00004123"/>
    </source>
</evidence>
<dbReference type="GO" id="GO:0000981">
    <property type="term" value="F:DNA-binding transcription factor activity, RNA polymerase II-specific"/>
    <property type="evidence" value="ECO:0000318"/>
    <property type="project" value="GO_Central"/>
</dbReference>
<dbReference type="GeneTree" id="ENSGT00950000183072"/>
<dbReference type="Pfam" id="PF16019">
    <property type="entry name" value="CSRNP_N"/>
    <property type="match status" value="1"/>
</dbReference>
<evidence type="ECO:0000256" key="7">
    <source>
        <dbReference type="ARBA" id="ARBA00023163"/>
    </source>
</evidence>
<keyword evidence="3" id="KW-0053">Apoptosis</keyword>
<name>A0A9L0S2J1_HORSE</name>
<keyword evidence="6" id="KW-0010">Activator</keyword>
<evidence type="ECO:0000256" key="3">
    <source>
        <dbReference type="ARBA" id="ARBA00022703"/>
    </source>
</evidence>
<dbReference type="GO" id="GO:0060021">
    <property type="term" value="P:roof of mouth development"/>
    <property type="evidence" value="ECO:0007669"/>
    <property type="project" value="Ensembl"/>
</dbReference>
<dbReference type="GO" id="GO:0005634">
    <property type="term" value="C:nucleus"/>
    <property type="evidence" value="ECO:0000318"/>
    <property type="project" value="GO_Central"/>
</dbReference>
<keyword evidence="5" id="KW-0238">DNA-binding</keyword>
<proteinExistence type="inferred from homology"/>
<evidence type="ECO:0000256" key="2">
    <source>
        <dbReference type="ARBA" id="ARBA00008548"/>
    </source>
</evidence>
<gene>
    <name evidence="11" type="primary">CSRNP1</name>
</gene>
<comment type="similarity">
    <text evidence="2">Belongs to the AXUD1 family.</text>
</comment>
<reference evidence="11" key="3">
    <citation type="submission" date="2025-09" db="UniProtKB">
        <authorList>
            <consortium name="Ensembl"/>
        </authorList>
    </citation>
    <scope>IDENTIFICATION</scope>
    <source>
        <strain evidence="11">Thoroughbred</strain>
    </source>
</reference>
<evidence type="ECO:0000256" key="4">
    <source>
        <dbReference type="ARBA" id="ARBA00023015"/>
    </source>
</evidence>
<evidence type="ECO:0000313" key="11">
    <source>
        <dbReference type="Ensembl" id="ENSECAP00000068358.1"/>
    </source>
</evidence>
<dbReference type="Proteomes" id="UP000002281">
    <property type="component" value="Chromosome 16"/>
</dbReference>
<keyword evidence="8" id="KW-0539">Nucleus</keyword>
<comment type="subcellular location">
    <subcellularLocation>
        <location evidence="1">Nucleus</location>
    </subcellularLocation>
</comment>
<evidence type="ECO:0000313" key="12">
    <source>
        <dbReference type="Proteomes" id="UP000002281"/>
    </source>
</evidence>
<accession>A0A9L0S2J1</accession>
<reference evidence="11" key="2">
    <citation type="submission" date="2025-08" db="UniProtKB">
        <authorList>
            <consortium name="Ensembl"/>
        </authorList>
    </citation>
    <scope>IDENTIFICATION</scope>
    <source>
        <strain evidence="11">Thoroughbred</strain>
    </source>
</reference>
<keyword evidence="12" id="KW-1185">Reference proteome</keyword>
<evidence type="ECO:0000256" key="8">
    <source>
        <dbReference type="ARBA" id="ARBA00023242"/>
    </source>
</evidence>
<evidence type="ECO:0000259" key="10">
    <source>
        <dbReference type="Pfam" id="PF16019"/>
    </source>
</evidence>
<evidence type="ECO:0000256" key="5">
    <source>
        <dbReference type="ARBA" id="ARBA00023125"/>
    </source>
</evidence>
<evidence type="ECO:0000256" key="6">
    <source>
        <dbReference type="ARBA" id="ARBA00023159"/>
    </source>
</evidence>
<dbReference type="PRINTS" id="PR02031">
    <property type="entry name" value="CYSSERRICHNP"/>
</dbReference>
<dbReference type="GO" id="GO:0043565">
    <property type="term" value="F:sequence-specific DNA binding"/>
    <property type="evidence" value="ECO:0000318"/>
    <property type="project" value="GO_Central"/>
</dbReference>
<dbReference type="GO" id="GO:0060325">
    <property type="term" value="P:face morphogenesis"/>
    <property type="evidence" value="ECO:0007669"/>
    <property type="project" value="Ensembl"/>
</dbReference>
<protein>
    <submittedName>
        <fullName evidence="11">Cysteine and serine rich nuclear protein 1</fullName>
    </submittedName>
</protein>
<dbReference type="GO" id="GO:0006915">
    <property type="term" value="P:apoptotic process"/>
    <property type="evidence" value="ECO:0007669"/>
    <property type="project" value="UniProtKB-KW"/>
</dbReference>
<feature type="region of interest" description="Disordered" evidence="9">
    <location>
        <begin position="120"/>
        <end position="151"/>
    </location>
</feature>
<feature type="compositionally biased region" description="Low complexity" evidence="9">
    <location>
        <begin position="120"/>
        <end position="141"/>
    </location>
</feature>
<dbReference type="GO" id="GO:0009791">
    <property type="term" value="P:post-embryonic development"/>
    <property type="evidence" value="ECO:0007669"/>
    <property type="project" value="Ensembl"/>
</dbReference>
<feature type="region of interest" description="Disordered" evidence="9">
    <location>
        <begin position="412"/>
        <end position="486"/>
    </location>
</feature>